<keyword evidence="3" id="KW-1185">Reference proteome</keyword>
<keyword evidence="1" id="KW-0812">Transmembrane</keyword>
<evidence type="ECO:0000256" key="1">
    <source>
        <dbReference type="SAM" id="Phobius"/>
    </source>
</evidence>
<gene>
    <name evidence="2" type="primary">A532aL</name>
</gene>
<reference evidence="2 3" key="6">
    <citation type="journal article" date="1999" name="Virology">
        <title>Chlorella virus PBCV-1 encodes a functional homospermidine synthase.</title>
        <authorList>
            <person name="Kaiser A."/>
            <person name="Vollmert M."/>
            <person name="Tholl D."/>
            <person name="Graves M.V."/>
            <person name="Gurnon J.R."/>
            <person name="Xing W."/>
            <person name="Lisec A.D."/>
            <person name="Nickerson K.W."/>
            <person name="Van Etten J.L."/>
        </authorList>
    </citation>
    <scope>NUCLEOTIDE SEQUENCE [LARGE SCALE GENOMIC DNA]</scope>
</reference>
<evidence type="ECO:0000313" key="3">
    <source>
        <dbReference type="Proteomes" id="UP000000862"/>
    </source>
</evidence>
<reference evidence="2 3" key="7">
    <citation type="journal article" date="2000" name="Virology">
        <title>Characterization of a beta-1,3-glucanase encoded by chlorella virus PBCV-1.</title>
        <authorList>
            <person name="Sun L."/>
            <person name="Gurnon J.R."/>
            <person name="Adams B.J."/>
            <person name="Graves M.V."/>
            <person name="Van Etten J.L."/>
        </authorList>
    </citation>
    <scope>NUCLEOTIDE SEQUENCE [LARGE SCALE GENOMIC DNA]</scope>
</reference>
<reference evidence="2 3" key="1">
    <citation type="journal article" date="1995" name="Virology">
        <title>Analysis of 45 kb of DNA located at the left end of the chlorella virus PBCV-1 genome.</title>
        <authorList>
            <person name="Lu Z."/>
            <person name="Li Y."/>
            <person name="Zhang Y."/>
            <person name="Kutish G.F."/>
            <person name="Rock D.L."/>
            <person name="Van Etten J.L."/>
        </authorList>
    </citation>
    <scope>NUCLEOTIDE SEQUENCE [LARGE SCALE GENOMIC DNA]</scope>
</reference>
<protein>
    <submittedName>
        <fullName evidence="2">Uncharacterized protein</fullName>
    </submittedName>
</protein>
<keyword evidence="1" id="KW-0472">Membrane</keyword>
<reference evidence="2 3" key="4">
    <citation type="journal article" date="1996" name="Virology">
        <title>Analysis of 76 kb of the chlorella virus PBCV-1 330-kb genome: map positions 182 to 258.</title>
        <authorList>
            <person name="Kutish G.F."/>
            <person name="Li Y."/>
            <person name="Lu Z."/>
            <person name="Furuta M."/>
            <person name="Rock D.L."/>
            <person name="Van Etten J.L."/>
        </authorList>
    </citation>
    <scope>NUCLEOTIDE SEQUENCE [LARGE SCALE GENOMIC DNA]</scope>
</reference>
<reference evidence="2 3" key="5">
    <citation type="journal article" date="1997" name="Virology">
        <title>Analysis of 74 kb of DNA located at the right end of the 330-kb chlorella virus PBCV-1 genome.</title>
        <authorList>
            <person name="Li Y."/>
            <person name="Lu Z."/>
            <person name="Sun L."/>
            <person name="Ropp S."/>
            <person name="Kutish G.F."/>
            <person name="Rock D.L."/>
            <person name="Van Etten J.L."/>
        </authorList>
    </citation>
    <scope>NUCLEOTIDE SEQUENCE [LARGE SCALE GENOMIC DNA]</scope>
</reference>
<dbReference type="Proteomes" id="UP000000862">
    <property type="component" value="Segment"/>
</dbReference>
<accession>F8TU51</accession>
<dbReference type="GeneID" id="10971132"/>
<feature type="transmembrane region" description="Helical" evidence="1">
    <location>
        <begin position="12"/>
        <end position="32"/>
    </location>
</feature>
<evidence type="ECO:0000313" key="2">
    <source>
        <dbReference type="EMBL" id="AEI70112.1"/>
    </source>
</evidence>
<name>F8TU51_PBCV1</name>
<proteinExistence type="predicted"/>
<organismHost>
    <name type="scientific">Chlorella</name>
    <dbReference type="NCBI Taxonomy" id="3071"/>
</organismHost>
<dbReference type="KEGG" id="vg:10971132"/>
<dbReference type="RefSeq" id="YP_004678967.1">
    <property type="nucleotide sequence ID" value="NC_000852.5"/>
</dbReference>
<dbReference type="OrthoDB" id="38503at10239"/>
<sequence length="50" mass="5479">MAISDVLNQTPGLLFTLVLISFTIGMFIDSILTAKKENEKQPTQLPAQTT</sequence>
<reference evidence="2 3" key="2">
    <citation type="journal article" date="1995" name="Virology">
        <title>Analysis of 43 kb of the Chlorella virus PBCV-1 330-kb genome: map positions 45 to 88.</title>
        <authorList>
            <person name="Li Y."/>
            <person name="Lu Z."/>
            <person name="Burbank D.E."/>
            <person name="Kutish G.F."/>
            <person name="Rock D.L."/>
            <person name="Van Etten J.L."/>
        </authorList>
    </citation>
    <scope>NUCLEOTIDE SEQUENCE [LARGE SCALE GENOMIC DNA]</scope>
</reference>
<dbReference type="EMBL" id="JF411744">
    <property type="protein sequence ID" value="AEI70112.1"/>
    <property type="molecule type" value="Genomic_DNA"/>
</dbReference>
<keyword evidence="1" id="KW-1133">Transmembrane helix</keyword>
<reference evidence="2 3" key="8">
    <citation type="journal article" date="2010" name="J. Virol.">
        <title>Microarray analysis of Paramecium bursaria chlorella virus 1 transcription.</title>
        <authorList>
            <person name="Yanai-Balser G.M."/>
            <person name="Duncan G.A."/>
            <person name="Eudy J.D."/>
            <person name="Wang D."/>
            <person name="Li X."/>
            <person name="Agarkova I.V."/>
            <person name="Dunigan D.D."/>
            <person name="Van Etten J.L."/>
        </authorList>
    </citation>
    <scope>NUCLEOTIDE SEQUENCE [LARGE SCALE GENOMIC DNA]</scope>
</reference>
<organism evidence="2 3">
    <name type="scientific">Paramecium bursaria Chlorella virus 1</name>
    <name type="common">PBCV-1</name>
    <dbReference type="NCBI Taxonomy" id="10506"/>
    <lineage>
        <taxon>Viruses</taxon>
        <taxon>Varidnaviria</taxon>
        <taxon>Bamfordvirae</taxon>
        <taxon>Nucleocytoviricota</taxon>
        <taxon>Megaviricetes</taxon>
        <taxon>Algavirales</taxon>
        <taxon>Phycodnaviridae</taxon>
        <taxon>Chlorovirus</taxon>
        <taxon>Chlorovirus vanettense</taxon>
    </lineage>
</organism>
<reference evidence="2 3" key="3">
    <citation type="journal article" date="1996" name="Virology">
        <title>Analysis of 94 kb of the chlorella virus PBCV-1 330-kb genome: map positions 88 to 182.</title>
        <authorList>
            <person name="Lu Z."/>
            <person name="Li Y."/>
            <person name="Que Q."/>
            <person name="Kutish G.F."/>
            <person name="Rock D.L."/>
            <person name="Van Etten J.L."/>
        </authorList>
    </citation>
    <scope>NUCLEOTIDE SEQUENCE [LARGE SCALE GENOMIC DNA]</scope>
</reference>